<name>A0AAX4JCR4_9MICR</name>
<gene>
    <name evidence="2" type="ORF">VNE69_06089</name>
</gene>
<dbReference type="RefSeq" id="XP_065329913.1">
    <property type="nucleotide sequence ID" value="XM_065473841.1"/>
</dbReference>
<dbReference type="KEGG" id="vnx:VNE69_06089"/>
<feature type="compositionally biased region" description="Acidic residues" evidence="1">
    <location>
        <begin position="64"/>
        <end position="105"/>
    </location>
</feature>
<protein>
    <submittedName>
        <fullName evidence="2">SP-containing protein</fullName>
    </submittedName>
</protein>
<dbReference type="AlphaFoldDB" id="A0AAX4JCR4"/>
<sequence>MKVLEKISFLYLLEMCTATGKPGGLEKIKGKSKGLDLYNKEQQGEKLDEQLDKVEEKQDHGGENEQDEAEEEDYDDEDSTIANEQDEEEDDSTITNELEEAEDDSTITNELEKAENEESKTLCFTPIYHIVANEEGLVALTVNPWKNDKPEKVNRNKETYRCQVLGKLFFDILKTKYHEKNQKDIKYQGSIFFKDSYEKFWRLCSQEIAYNGIGVNYDFINPLENDMAKVAAGFLKDVMVPTLVLEIIQSEKYKNILEECVDIWYENERVEIKWDYKKYKGLIKKAKREEST</sequence>
<evidence type="ECO:0000313" key="3">
    <source>
        <dbReference type="Proteomes" id="UP001334084"/>
    </source>
</evidence>
<evidence type="ECO:0000256" key="1">
    <source>
        <dbReference type="SAM" id="MobiDB-lite"/>
    </source>
</evidence>
<feature type="region of interest" description="Disordered" evidence="1">
    <location>
        <begin position="39"/>
        <end position="107"/>
    </location>
</feature>
<evidence type="ECO:0000313" key="2">
    <source>
        <dbReference type="EMBL" id="WUR03768.1"/>
    </source>
</evidence>
<dbReference type="Proteomes" id="UP001334084">
    <property type="component" value="Chromosome 6"/>
</dbReference>
<accession>A0AAX4JCR4</accession>
<dbReference type="EMBL" id="CP142731">
    <property type="protein sequence ID" value="WUR03768.1"/>
    <property type="molecule type" value="Genomic_DNA"/>
</dbReference>
<dbReference type="GeneID" id="90541586"/>
<keyword evidence="3" id="KW-1185">Reference proteome</keyword>
<reference evidence="2" key="1">
    <citation type="journal article" date="2024" name="BMC Genomics">
        <title>Functional annotation of a divergent genome using sequence and structure-based similarity.</title>
        <authorList>
            <person name="Svedberg D."/>
            <person name="Winiger R.R."/>
            <person name="Berg A."/>
            <person name="Sharma H."/>
            <person name="Tellgren-Roth C."/>
            <person name="Debrunner-Vossbrinck B.A."/>
            <person name="Vossbrinck C.R."/>
            <person name="Barandun J."/>
        </authorList>
    </citation>
    <scope>NUCLEOTIDE SEQUENCE</scope>
    <source>
        <strain evidence="2">Illinois isolate</strain>
    </source>
</reference>
<feature type="compositionally biased region" description="Basic and acidic residues" evidence="1">
    <location>
        <begin position="39"/>
        <end position="63"/>
    </location>
</feature>
<proteinExistence type="predicted"/>
<organism evidence="2 3">
    <name type="scientific">Vairimorpha necatrix</name>
    <dbReference type="NCBI Taxonomy" id="6039"/>
    <lineage>
        <taxon>Eukaryota</taxon>
        <taxon>Fungi</taxon>
        <taxon>Fungi incertae sedis</taxon>
        <taxon>Microsporidia</taxon>
        <taxon>Nosematidae</taxon>
        <taxon>Vairimorpha</taxon>
    </lineage>
</organism>